<comment type="caution">
    <text evidence="15">The sequence shown here is derived from an EMBL/GenBank/DDBJ whole genome shotgun (WGS) entry which is preliminary data.</text>
</comment>
<dbReference type="InterPro" id="IPR001789">
    <property type="entry name" value="Sig_transdc_resp-reg_receiver"/>
</dbReference>
<dbReference type="Pfam" id="PF00512">
    <property type="entry name" value="HisKA"/>
    <property type="match status" value="2"/>
</dbReference>
<keyword evidence="3 9" id="KW-0597">Phosphoprotein</keyword>
<dbReference type="Proteomes" id="UP000287224">
    <property type="component" value="Unassembled WGS sequence"/>
</dbReference>
<evidence type="ECO:0000256" key="6">
    <source>
        <dbReference type="ARBA" id="ARBA00022777"/>
    </source>
</evidence>
<dbReference type="InterPro" id="IPR011006">
    <property type="entry name" value="CheY-like_superfamily"/>
</dbReference>
<dbReference type="GO" id="GO:0005524">
    <property type="term" value="F:ATP binding"/>
    <property type="evidence" value="ECO:0007669"/>
    <property type="project" value="UniProtKB-KW"/>
</dbReference>
<dbReference type="InterPro" id="IPR001610">
    <property type="entry name" value="PAC"/>
</dbReference>
<dbReference type="Gene3D" id="3.30.450.40">
    <property type="match status" value="1"/>
</dbReference>
<dbReference type="SUPFAM" id="SSF55874">
    <property type="entry name" value="ATPase domain of HSP90 chaperone/DNA topoisomerase II/histidine kinase"/>
    <property type="match status" value="2"/>
</dbReference>
<accession>A0A401ZH39</accession>
<evidence type="ECO:0000256" key="1">
    <source>
        <dbReference type="ARBA" id="ARBA00000085"/>
    </source>
</evidence>
<dbReference type="InterPro" id="IPR013655">
    <property type="entry name" value="PAS_fold_3"/>
</dbReference>
<dbReference type="Pfam" id="PF08447">
    <property type="entry name" value="PAS_3"/>
    <property type="match status" value="1"/>
</dbReference>
<evidence type="ECO:0000256" key="2">
    <source>
        <dbReference type="ARBA" id="ARBA00012438"/>
    </source>
</evidence>
<dbReference type="Pfam" id="PF00072">
    <property type="entry name" value="Response_reg"/>
    <property type="match status" value="1"/>
</dbReference>
<evidence type="ECO:0000256" key="3">
    <source>
        <dbReference type="ARBA" id="ARBA00022553"/>
    </source>
</evidence>
<feature type="domain" description="Histidine kinase" evidence="11">
    <location>
        <begin position="1032"/>
        <end position="1266"/>
    </location>
</feature>
<evidence type="ECO:0000259" key="11">
    <source>
        <dbReference type="PROSITE" id="PS50109"/>
    </source>
</evidence>
<dbReference type="InterPro" id="IPR000700">
    <property type="entry name" value="PAS-assoc_C"/>
</dbReference>
<dbReference type="PROSITE" id="PS50113">
    <property type="entry name" value="PAC"/>
    <property type="match status" value="1"/>
</dbReference>
<dbReference type="InterPro" id="IPR003661">
    <property type="entry name" value="HisK_dim/P_dom"/>
</dbReference>
<keyword evidence="5" id="KW-0547">Nucleotide-binding</keyword>
<dbReference type="PROSITE" id="PS50109">
    <property type="entry name" value="HIS_KIN"/>
    <property type="match status" value="2"/>
</dbReference>
<dbReference type="Gene3D" id="3.30.450.20">
    <property type="entry name" value="PAS domain"/>
    <property type="match status" value="3"/>
</dbReference>
<dbReference type="PROSITE" id="PS50110">
    <property type="entry name" value="RESPONSE_REGULATORY"/>
    <property type="match status" value="1"/>
</dbReference>
<dbReference type="SMART" id="SM00388">
    <property type="entry name" value="HisKA"/>
    <property type="match status" value="2"/>
</dbReference>
<dbReference type="EC" id="2.7.13.3" evidence="2"/>
<reference evidence="16" key="1">
    <citation type="submission" date="2018-12" db="EMBL/GenBank/DDBJ databases">
        <title>Tengunoibacter tsumagoiensis gen. nov., sp. nov., Dictyobacter kobayashii sp. nov., D. alpinus sp. nov., and D. joshuensis sp. nov. and description of Dictyobacteraceae fam. nov. within the order Ktedonobacterales isolated from Tengu-no-mugimeshi.</title>
        <authorList>
            <person name="Wang C.M."/>
            <person name="Zheng Y."/>
            <person name="Sakai Y."/>
            <person name="Toyoda A."/>
            <person name="Minakuchi Y."/>
            <person name="Abe K."/>
            <person name="Yokota A."/>
            <person name="Yabe S."/>
        </authorList>
    </citation>
    <scope>NUCLEOTIDE SEQUENCE [LARGE SCALE GENOMIC DNA]</scope>
    <source>
        <strain evidence="16">S-27</strain>
    </source>
</reference>
<dbReference type="PRINTS" id="PR00344">
    <property type="entry name" value="BCTRLSENSOR"/>
</dbReference>
<dbReference type="InterPro" id="IPR035965">
    <property type="entry name" value="PAS-like_dom_sf"/>
</dbReference>
<evidence type="ECO:0000259" key="12">
    <source>
        <dbReference type="PROSITE" id="PS50110"/>
    </source>
</evidence>
<dbReference type="SUPFAM" id="SSF55785">
    <property type="entry name" value="PYP-like sensor domain (PAS domain)"/>
    <property type="match status" value="3"/>
</dbReference>
<dbReference type="PANTHER" id="PTHR43547:SF2">
    <property type="entry name" value="HYBRID SIGNAL TRANSDUCTION HISTIDINE KINASE C"/>
    <property type="match status" value="1"/>
</dbReference>
<feature type="domain" description="Response regulatory" evidence="12">
    <location>
        <begin position="645"/>
        <end position="760"/>
    </location>
</feature>
<dbReference type="SMART" id="SM00448">
    <property type="entry name" value="REC"/>
    <property type="match status" value="1"/>
</dbReference>
<feature type="compositionally biased region" description="Polar residues" evidence="10">
    <location>
        <begin position="578"/>
        <end position="594"/>
    </location>
</feature>
<dbReference type="InterPro" id="IPR013656">
    <property type="entry name" value="PAS_4"/>
</dbReference>
<keyword evidence="8" id="KW-0902">Two-component regulatory system</keyword>
<dbReference type="SUPFAM" id="SSF47384">
    <property type="entry name" value="Homodimeric domain of signal transducing histidine kinase"/>
    <property type="match status" value="2"/>
</dbReference>
<dbReference type="InterPro" id="IPR036890">
    <property type="entry name" value="HATPase_C_sf"/>
</dbReference>
<evidence type="ECO:0000256" key="4">
    <source>
        <dbReference type="ARBA" id="ARBA00022679"/>
    </source>
</evidence>
<dbReference type="Gene3D" id="3.30.565.10">
    <property type="entry name" value="Histidine kinase-like ATPase, C-terminal domain"/>
    <property type="match status" value="2"/>
</dbReference>
<dbReference type="RefSeq" id="WP_160145932.1">
    <property type="nucleotide sequence ID" value="NZ_BIFQ01000001.1"/>
</dbReference>
<dbReference type="Pfam" id="PF08448">
    <property type="entry name" value="PAS_4"/>
    <property type="match status" value="2"/>
</dbReference>
<dbReference type="PROSITE" id="PS50112">
    <property type="entry name" value="PAS"/>
    <property type="match status" value="1"/>
</dbReference>
<dbReference type="InterPro" id="IPR003018">
    <property type="entry name" value="GAF"/>
</dbReference>
<dbReference type="EMBL" id="BIFQ01000001">
    <property type="protein sequence ID" value="GCE06156.1"/>
    <property type="molecule type" value="Genomic_DNA"/>
</dbReference>
<evidence type="ECO:0000256" key="9">
    <source>
        <dbReference type="PROSITE-ProRule" id="PRU00169"/>
    </source>
</evidence>
<dbReference type="OrthoDB" id="135015at2"/>
<dbReference type="Gene3D" id="1.10.287.130">
    <property type="match status" value="2"/>
</dbReference>
<feature type="domain" description="PAS" evidence="13">
    <location>
        <begin position="903"/>
        <end position="973"/>
    </location>
</feature>
<dbReference type="FunFam" id="3.30.565.10:FF:000006">
    <property type="entry name" value="Sensor histidine kinase WalK"/>
    <property type="match status" value="1"/>
</dbReference>
<dbReference type="SMART" id="SM00387">
    <property type="entry name" value="HATPase_c"/>
    <property type="match status" value="2"/>
</dbReference>
<evidence type="ECO:0000313" key="15">
    <source>
        <dbReference type="EMBL" id="GCE06156.1"/>
    </source>
</evidence>
<sequence>MDLKTPRKHPLADGKEMGRLIREHNWAATPLGSPSHWPQSLQMAISMMLEARFPMAIAWGDDFILFYNDGYRPILGATKHPALGKRTAEVFAESWQEIIGPLFEKAMAGASVGFTDFPIPLDRYGYLEECYFEFSYSHIQDENGGVGGVLVAATETTQRVVGERRIKMLQALAARMVESRAPEQVCQLAASALAENRADLPFALLYLLSSDGAQTRLEGTAHLSPGTAASPESIRLSDSDAPWPLQSVASNGKPQLVEFFPPEIAAPIAALGSKAHPAPQTALVLPMAQAGKEGLAGFLVAGINPRRKLDDDYRAFLQLAAGQIAAGLASARAYQEAEERARALAELDQAKTVFFHNISHEFRTPLTLTLGPLEALLDDRSDPLSPPQRAQIELARRNALRQLKLVNALLDFARIEAGRSEAVYEPTNLPQLTTDLASTFRELVEKAGLQLIVECPPISEPIAVDRQMWEKIVLNLLSNAFKFTFTGSIRVALHAAEDDVELVVQDTGVGVSEQDLPHIFERFYRALPARTRIQEGAGIGLSLVQELVHLHEGTITIQSQEGVGTTFTIRIPRRSDRTSTPQKVEATPQHSSPELQAPPYVEEAMHWLAETQQKMVEHVNKLETFPISGAYTETQQPDRDAHPGHVLVVDDNADMRAYLQRLLSPTYQVELAANGRQALTIAREQHADLIISDVVQPELDGFTLLKELRADPSTADIVVMLLSARTGEEAIVEGLGLGAEDYLVKPFSARELLARVALRMEMARLHKRTRQARAHLHALLMQAPAIICVLRGPEHIHELANPLYIQTLGSRPILGKSIREAVPELEGQGYFEMLDQVYTTGKAITGIEAKVDLENNTTGQNEEHFFNFVYQPLTSTSSEVEGILVHGVEVTEEVRARRQLATSEARFRFLAEEMPQKVFMANPNGDVNYFNPQWTAFTGQPFEEIRNWGWTRFVHPEDVEENVRRWRHSIKTGEPFYTEHRFRRADGVYLWHMSRAIPIRDDRGHIIQWIGSNTEIEEQKQLEGRKNEFLHMVSHDLRSPLAAMKGNLQFSQRKLSRLQSIIKDAQEPIPQTLDEVSELVVRALRQIDIQNRLIGDLLDISRIQSGQLDLNLKLCNLVSLVQEIVQDHQAASPGRSITFSLPETGEAIMTLVDADRIGQVVSNYLTNALKYSAASAPVIVGVQRNSNTARVWVRDQGPGLSPQQKQRIWERFYKAPGIAITSGAGHGIGLGLYICQTLIQHHNGEVGVESIQGEGSTFWFTLPLLDGTP</sequence>
<keyword evidence="6" id="KW-0418">Kinase</keyword>
<dbReference type="Pfam" id="PF13185">
    <property type="entry name" value="GAF_2"/>
    <property type="match status" value="1"/>
</dbReference>
<dbReference type="PANTHER" id="PTHR43547">
    <property type="entry name" value="TWO-COMPONENT HISTIDINE KINASE"/>
    <property type="match status" value="1"/>
</dbReference>
<feature type="domain" description="PAC" evidence="14">
    <location>
        <begin position="976"/>
        <end position="1028"/>
    </location>
</feature>
<dbReference type="SUPFAM" id="SSF55781">
    <property type="entry name" value="GAF domain-like"/>
    <property type="match status" value="1"/>
</dbReference>
<dbReference type="InterPro" id="IPR029016">
    <property type="entry name" value="GAF-like_dom_sf"/>
</dbReference>
<dbReference type="AlphaFoldDB" id="A0A401ZH39"/>
<gene>
    <name evidence="15" type="ORF">KDAU_34850</name>
</gene>
<evidence type="ECO:0000313" key="16">
    <source>
        <dbReference type="Proteomes" id="UP000287224"/>
    </source>
</evidence>
<dbReference type="Gene3D" id="3.40.50.2300">
    <property type="match status" value="1"/>
</dbReference>
<evidence type="ECO:0000256" key="5">
    <source>
        <dbReference type="ARBA" id="ARBA00022741"/>
    </source>
</evidence>
<evidence type="ECO:0000259" key="13">
    <source>
        <dbReference type="PROSITE" id="PS50112"/>
    </source>
</evidence>
<evidence type="ECO:0000259" key="14">
    <source>
        <dbReference type="PROSITE" id="PS50113"/>
    </source>
</evidence>
<evidence type="ECO:0000256" key="7">
    <source>
        <dbReference type="ARBA" id="ARBA00022840"/>
    </source>
</evidence>
<keyword evidence="4" id="KW-0808">Transferase</keyword>
<feature type="modified residue" description="4-aspartylphosphate" evidence="9">
    <location>
        <position position="693"/>
    </location>
</feature>
<dbReference type="InterPro" id="IPR003594">
    <property type="entry name" value="HATPase_dom"/>
</dbReference>
<dbReference type="CDD" id="cd17574">
    <property type="entry name" value="REC_OmpR"/>
    <property type="match status" value="1"/>
</dbReference>
<organism evidence="15 16">
    <name type="scientific">Dictyobacter aurantiacus</name>
    <dbReference type="NCBI Taxonomy" id="1936993"/>
    <lineage>
        <taxon>Bacteria</taxon>
        <taxon>Bacillati</taxon>
        <taxon>Chloroflexota</taxon>
        <taxon>Ktedonobacteria</taxon>
        <taxon>Ktedonobacterales</taxon>
        <taxon>Dictyobacteraceae</taxon>
        <taxon>Dictyobacter</taxon>
    </lineage>
</organism>
<dbReference type="GO" id="GO:0000155">
    <property type="term" value="F:phosphorelay sensor kinase activity"/>
    <property type="evidence" value="ECO:0007669"/>
    <property type="project" value="InterPro"/>
</dbReference>
<name>A0A401ZH39_9CHLR</name>
<dbReference type="FunFam" id="3.30.565.10:FF:000037">
    <property type="entry name" value="Hybrid sensor histidine kinase/response regulator"/>
    <property type="match status" value="1"/>
</dbReference>
<dbReference type="InterPro" id="IPR036097">
    <property type="entry name" value="HisK_dim/P_sf"/>
</dbReference>
<dbReference type="InterPro" id="IPR005467">
    <property type="entry name" value="His_kinase_dom"/>
</dbReference>
<dbReference type="FunFam" id="3.30.450.20:FF:000099">
    <property type="entry name" value="Sensory box sensor histidine kinase"/>
    <property type="match status" value="1"/>
</dbReference>
<dbReference type="SMART" id="SM00091">
    <property type="entry name" value="PAS"/>
    <property type="match status" value="3"/>
</dbReference>
<protein>
    <recommendedName>
        <fullName evidence="2">histidine kinase</fullName>
        <ecNumber evidence="2">2.7.13.3</ecNumber>
    </recommendedName>
</protein>
<proteinExistence type="predicted"/>
<dbReference type="InterPro" id="IPR004358">
    <property type="entry name" value="Sig_transdc_His_kin-like_C"/>
</dbReference>
<dbReference type="SMART" id="SM00086">
    <property type="entry name" value="PAC"/>
    <property type="match status" value="1"/>
</dbReference>
<dbReference type="Pfam" id="PF02518">
    <property type="entry name" value="HATPase_c"/>
    <property type="match status" value="2"/>
</dbReference>
<dbReference type="CDD" id="cd00082">
    <property type="entry name" value="HisKA"/>
    <property type="match status" value="2"/>
</dbReference>
<evidence type="ECO:0000256" key="8">
    <source>
        <dbReference type="ARBA" id="ARBA00023012"/>
    </source>
</evidence>
<feature type="region of interest" description="Disordered" evidence="10">
    <location>
        <begin position="570"/>
        <end position="596"/>
    </location>
</feature>
<dbReference type="InterPro" id="IPR000014">
    <property type="entry name" value="PAS"/>
</dbReference>
<feature type="domain" description="Histidine kinase" evidence="11">
    <location>
        <begin position="357"/>
        <end position="575"/>
    </location>
</feature>
<dbReference type="SUPFAM" id="SSF52172">
    <property type="entry name" value="CheY-like"/>
    <property type="match status" value="1"/>
</dbReference>
<comment type="catalytic activity">
    <reaction evidence="1">
        <text>ATP + protein L-histidine = ADP + protein N-phospho-L-histidine.</text>
        <dbReference type="EC" id="2.7.13.3"/>
    </reaction>
</comment>
<dbReference type="CDD" id="cd00075">
    <property type="entry name" value="HATPase"/>
    <property type="match status" value="1"/>
</dbReference>
<keyword evidence="7" id="KW-0067">ATP-binding</keyword>
<dbReference type="NCBIfam" id="TIGR00229">
    <property type="entry name" value="sensory_box"/>
    <property type="match status" value="1"/>
</dbReference>
<dbReference type="CDD" id="cd00130">
    <property type="entry name" value="PAS"/>
    <property type="match status" value="1"/>
</dbReference>
<keyword evidence="16" id="KW-1185">Reference proteome</keyword>
<evidence type="ECO:0000256" key="10">
    <source>
        <dbReference type="SAM" id="MobiDB-lite"/>
    </source>
</evidence>